<evidence type="ECO:0000313" key="2">
    <source>
        <dbReference type="EMBL" id="WEX80625.1"/>
    </source>
</evidence>
<reference evidence="2 3" key="1">
    <citation type="submission" date="2023-03" db="EMBL/GenBank/DDBJ databases">
        <authorList>
            <person name="Kaur S."/>
            <person name="Espinosa-Saiz D."/>
            <person name="Velazquez E."/>
            <person name="Menendez E."/>
            <person name="diCenzo G.C."/>
        </authorList>
    </citation>
    <scope>NUCLEOTIDE SEQUENCE [LARGE SCALE GENOMIC DNA]</scope>
    <source>
        <strain evidence="2 3">LMG 27395</strain>
    </source>
</reference>
<gene>
    <name evidence="2" type="ORF">PYH38_002085</name>
</gene>
<organism evidence="2 3">
    <name type="scientific">Sinorhizobium numidicum</name>
    <dbReference type="NCBI Taxonomy" id="680248"/>
    <lineage>
        <taxon>Bacteria</taxon>
        <taxon>Pseudomonadati</taxon>
        <taxon>Pseudomonadota</taxon>
        <taxon>Alphaproteobacteria</taxon>
        <taxon>Hyphomicrobiales</taxon>
        <taxon>Rhizobiaceae</taxon>
        <taxon>Sinorhizobium/Ensifer group</taxon>
        <taxon>Sinorhizobium</taxon>
    </lineage>
</organism>
<feature type="transmembrane region" description="Helical" evidence="1">
    <location>
        <begin position="200"/>
        <end position="218"/>
    </location>
</feature>
<dbReference type="Proteomes" id="UP001235547">
    <property type="component" value="Chromosome 2"/>
</dbReference>
<evidence type="ECO:0000313" key="3">
    <source>
        <dbReference type="Proteomes" id="UP001235547"/>
    </source>
</evidence>
<keyword evidence="3" id="KW-1185">Reference proteome</keyword>
<keyword evidence="1" id="KW-0812">Transmembrane</keyword>
<dbReference type="RefSeq" id="WP_280731344.1">
    <property type="nucleotide sequence ID" value="NZ_CP120367.1"/>
</dbReference>
<feature type="transmembrane region" description="Helical" evidence="1">
    <location>
        <begin position="81"/>
        <end position="103"/>
    </location>
</feature>
<feature type="transmembrane region" description="Helical" evidence="1">
    <location>
        <begin position="57"/>
        <end position="75"/>
    </location>
</feature>
<dbReference type="InterPro" id="IPR045708">
    <property type="entry name" value="DUF6064"/>
</dbReference>
<keyword evidence="1" id="KW-0472">Membrane</keyword>
<name>A0ABY8CPQ4_9HYPH</name>
<protein>
    <submittedName>
        <fullName evidence="2">DUF6064 family protein</fullName>
    </submittedName>
</protein>
<evidence type="ECO:0000256" key="1">
    <source>
        <dbReference type="SAM" id="Phobius"/>
    </source>
</evidence>
<proteinExistence type="predicted"/>
<accession>A0ABY8CPQ4</accession>
<feature type="transmembrane region" description="Helical" evidence="1">
    <location>
        <begin position="123"/>
        <end position="144"/>
    </location>
</feature>
<dbReference type="Pfam" id="PF19540">
    <property type="entry name" value="DUF6064"/>
    <property type="match status" value="1"/>
</dbReference>
<dbReference type="EMBL" id="CP120370">
    <property type="protein sequence ID" value="WEX80625.1"/>
    <property type="molecule type" value="Genomic_DNA"/>
</dbReference>
<sequence>MPDWTSYTLSDFLMFSPRVYFRLIERYNQDLWPLQLILIAAALLVLIPALHVPRARIAVYPTLAAAWAFCAWQFLWIRYAAISWATSYAAIAFLAEAGLLALWSGTTGQADPAATRLRQAGGIGLMLFGLLAYPFLALLAGRSLASAETFAMMPDPTATATLGAVLAASRKTPWLLLPMPLLWCGFSGLTLWALEDPGAWAPFASIAATLALLLTPAVKASRFR</sequence>
<keyword evidence="1" id="KW-1133">Transmembrane helix</keyword>
<feature type="transmembrane region" description="Helical" evidence="1">
    <location>
        <begin position="31"/>
        <end position="50"/>
    </location>
</feature>